<dbReference type="RefSeq" id="XP_027333329.1">
    <property type="nucleotide sequence ID" value="XM_027477528.1"/>
</dbReference>
<feature type="region of interest" description="Disordered" evidence="7">
    <location>
        <begin position="36"/>
        <end position="56"/>
    </location>
</feature>
<feature type="domain" description="C2H2-type" evidence="8">
    <location>
        <begin position="209"/>
        <end position="233"/>
    </location>
</feature>
<dbReference type="Gene3D" id="3.30.160.60">
    <property type="entry name" value="Classic Zinc Finger"/>
    <property type="match status" value="4"/>
</dbReference>
<keyword evidence="6" id="KW-0539">Nucleus</keyword>
<protein>
    <submittedName>
        <fullName evidence="11">Zinc finger protein 346-like</fullName>
    </submittedName>
</protein>
<feature type="compositionally biased region" description="Basic and acidic residues" evidence="7">
    <location>
        <begin position="335"/>
        <end position="351"/>
    </location>
</feature>
<feature type="compositionally biased region" description="Basic and acidic residues" evidence="7">
    <location>
        <begin position="187"/>
        <end position="197"/>
    </location>
</feature>
<sequence length="408" mass="44190">MYPQQQHHVPFTNVHQPYCSANPFLLSFPLNSDSAHHPPATDPLANSTPSSVAAPYSSQSFDSHNWIVKQADPVTFDHAVGPSHETSAASASFPITWNGTWSHQIFTNDATVVSPNQIRLSKPIRCEVCKIDCNSKDVYEKHILGKKHKRNLQVQTNPPNSSLAGPSYASVPSQTNSIQGKVSDGAAGKELKSKEQKLSNGGSTTDSAKVCTVCNIVCTSQDVYNKHLAGKKHTAQVGLMLNNGIGPYIAAFKHQGIGPWKKSPKKIKVDQSAWCDVCKIKCNSRDVYIVHLCGKKHMKNLEKLSKPKIDAGDVTAVVNALQETAKPIIGPQEKPGTDKPKSQKAPEMDIETKKRKVVEGGAAEASVRICTLCNVVCNSQTVFDTHLVGHKHAAMAKKQGESTGETTC</sequence>
<feature type="domain" description="C2H2-type" evidence="8">
    <location>
        <begin position="368"/>
        <end position="390"/>
    </location>
</feature>
<feature type="domain" description="U1-type" evidence="9">
    <location>
        <begin position="270"/>
        <end position="304"/>
    </location>
</feature>
<dbReference type="GeneID" id="113848135"/>
<dbReference type="InterPro" id="IPR013087">
    <property type="entry name" value="Znf_C2H2_type"/>
</dbReference>
<dbReference type="PANTHER" id="PTHR46144">
    <property type="entry name" value="ZINC FINGER PROTEIN 385B-LIKE"/>
    <property type="match status" value="1"/>
</dbReference>
<keyword evidence="5" id="KW-0862">Zinc</keyword>
<evidence type="ECO:0000256" key="7">
    <source>
        <dbReference type="SAM" id="MobiDB-lite"/>
    </source>
</evidence>
<feature type="domain" description="U1-type" evidence="9">
    <location>
        <begin position="365"/>
        <end position="399"/>
    </location>
</feature>
<keyword evidence="4" id="KW-0863">Zinc-finger</keyword>
<dbReference type="PANTHER" id="PTHR46144:SF6">
    <property type="entry name" value="C2H2-TYPE DOMAIN-CONTAINING PROTEIN"/>
    <property type="match status" value="1"/>
</dbReference>
<feature type="domain" description="U1-type" evidence="9">
    <location>
        <begin position="121"/>
        <end position="155"/>
    </location>
</feature>
<dbReference type="KEGG" id="aprc:113848135"/>
<feature type="domain" description="C2H2-type" evidence="8">
    <location>
        <begin position="273"/>
        <end position="297"/>
    </location>
</feature>
<name>A0A8B8JPW7_ABRPR</name>
<feature type="region of interest" description="Disordered" evidence="7">
    <location>
        <begin position="328"/>
        <end position="351"/>
    </location>
</feature>
<keyword evidence="10" id="KW-1185">Reference proteome</keyword>
<evidence type="ECO:0000256" key="3">
    <source>
        <dbReference type="ARBA" id="ARBA00022737"/>
    </source>
</evidence>
<reference evidence="11" key="2">
    <citation type="submission" date="2025-08" db="UniProtKB">
        <authorList>
            <consortium name="RefSeq"/>
        </authorList>
    </citation>
    <scope>IDENTIFICATION</scope>
    <source>
        <tissue evidence="11">Young leaves</tissue>
    </source>
</reference>
<feature type="compositionally biased region" description="Polar residues" evidence="7">
    <location>
        <begin position="44"/>
        <end position="56"/>
    </location>
</feature>
<reference evidence="10" key="1">
    <citation type="journal article" date="2019" name="Toxins">
        <title>Detection of Abrin-Like and Prepropulchellin-Like Toxin Genes and Transcripts Using Whole Genome Sequencing and Full-Length Transcript Sequencing of Abrus precatorius.</title>
        <authorList>
            <person name="Hovde B.T."/>
            <person name="Daligault H.E."/>
            <person name="Hanschen E.R."/>
            <person name="Kunde Y.A."/>
            <person name="Johnson M.B."/>
            <person name="Starkenburg S.R."/>
            <person name="Johnson S.L."/>
        </authorList>
    </citation>
    <scope>NUCLEOTIDE SEQUENCE [LARGE SCALE GENOMIC DNA]</scope>
</reference>
<proteinExistence type="predicted"/>
<dbReference type="SUPFAM" id="SSF57667">
    <property type="entry name" value="beta-beta-alpha zinc fingers"/>
    <property type="match status" value="4"/>
</dbReference>
<dbReference type="GO" id="GO:0008270">
    <property type="term" value="F:zinc ion binding"/>
    <property type="evidence" value="ECO:0007669"/>
    <property type="project" value="UniProtKB-KW"/>
</dbReference>
<evidence type="ECO:0000256" key="6">
    <source>
        <dbReference type="ARBA" id="ARBA00023242"/>
    </source>
</evidence>
<evidence type="ECO:0000256" key="4">
    <source>
        <dbReference type="ARBA" id="ARBA00022771"/>
    </source>
</evidence>
<feature type="domain" description="U1-type" evidence="9">
    <location>
        <begin position="206"/>
        <end position="240"/>
    </location>
</feature>
<evidence type="ECO:0000259" key="8">
    <source>
        <dbReference type="SMART" id="SM00355"/>
    </source>
</evidence>
<dbReference type="Proteomes" id="UP000694853">
    <property type="component" value="Unplaced"/>
</dbReference>
<accession>A0A8B8JPW7</accession>
<evidence type="ECO:0000313" key="11">
    <source>
        <dbReference type="RefSeq" id="XP_027333329.1"/>
    </source>
</evidence>
<dbReference type="SMART" id="SM00451">
    <property type="entry name" value="ZnF_U1"/>
    <property type="match status" value="4"/>
</dbReference>
<evidence type="ECO:0000313" key="10">
    <source>
        <dbReference type="Proteomes" id="UP000694853"/>
    </source>
</evidence>
<dbReference type="SMART" id="SM00355">
    <property type="entry name" value="ZnF_C2H2"/>
    <property type="match status" value="4"/>
</dbReference>
<keyword evidence="2" id="KW-0479">Metal-binding</keyword>
<feature type="region of interest" description="Disordered" evidence="7">
    <location>
        <begin position="149"/>
        <end position="205"/>
    </location>
</feature>
<evidence type="ECO:0000256" key="1">
    <source>
        <dbReference type="ARBA" id="ARBA00004123"/>
    </source>
</evidence>
<dbReference type="Pfam" id="PF12874">
    <property type="entry name" value="zf-met"/>
    <property type="match status" value="4"/>
</dbReference>
<dbReference type="InterPro" id="IPR003604">
    <property type="entry name" value="Matrin/U1-like-C_Znf_C2H2"/>
</dbReference>
<dbReference type="InterPro" id="IPR051868">
    <property type="entry name" value="ZN346_ZMAT4"/>
</dbReference>
<comment type="subcellular location">
    <subcellularLocation>
        <location evidence="1">Nucleus</location>
    </subcellularLocation>
</comment>
<dbReference type="InterPro" id="IPR036236">
    <property type="entry name" value="Znf_C2H2_sf"/>
</dbReference>
<keyword evidence="3" id="KW-0677">Repeat</keyword>
<feature type="domain" description="C2H2-type" evidence="8">
    <location>
        <begin position="124"/>
        <end position="148"/>
    </location>
</feature>
<evidence type="ECO:0000256" key="2">
    <source>
        <dbReference type="ARBA" id="ARBA00022723"/>
    </source>
</evidence>
<evidence type="ECO:0000259" key="9">
    <source>
        <dbReference type="SMART" id="SM00451"/>
    </source>
</evidence>
<feature type="compositionally biased region" description="Polar residues" evidence="7">
    <location>
        <begin position="152"/>
        <end position="180"/>
    </location>
</feature>
<dbReference type="GO" id="GO:0003676">
    <property type="term" value="F:nucleic acid binding"/>
    <property type="evidence" value="ECO:0007669"/>
    <property type="project" value="InterPro"/>
</dbReference>
<gene>
    <name evidence="11" type="primary">LOC113848135</name>
</gene>
<dbReference type="OrthoDB" id="434647at2759"/>
<evidence type="ECO:0000256" key="5">
    <source>
        <dbReference type="ARBA" id="ARBA00022833"/>
    </source>
</evidence>
<organism evidence="10 11">
    <name type="scientific">Abrus precatorius</name>
    <name type="common">Indian licorice</name>
    <name type="synonym">Glycine abrus</name>
    <dbReference type="NCBI Taxonomy" id="3816"/>
    <lineage>
        <taxon>Eukaryota</taxon>
        <taxon>Viridiplantae</taxon>
        <taxon>Streptophyta</taxon>
        <taxon>Embryophyta</taxon>
        <taxon>Tracheophyta</taxon>
        <taxon>Spermatophyta</taxon>
        <taxon>Magnoliopsida</taxon>
        <taxon>eudicotyledons</taxon>
        <taxon>Gunneridae</taxon>
        <taxon>Pentapetalae</taxon>
        <taxon>rosids</taxon>
        <taxon>fabids</taxon>
        <taxon>Fabales</taxon>
        <taxon>Fabaceae</taxon>
        <taxon>Papilionoideae</taxon>
        <taxon>50 kb inversion clade</taxon>
        <taxon>NPAAA clade</taxon>
        <taxon>indigoferoid/millettioid clade</taxon>
        <taxon>Abreae</taxon>
        <taxon>Abrus</taxon>
    </lineage>
</organism>
<dbReference type="GO" id="GO:0005634">
    <property type="term" value="C:nucleus"/>
    <property type="evidence" value="ECO:0007669"/>
    <property type="project" value="UniProtKB-SubCell"/>
</dbReference>
<dbReference type="AlphaFoldDB" id="A0A8B8JPW7"/>